<reference evidence="2 3" key="1">
    <citation type="submission" date="2018-03" db="EMBL/GenBank/DDBJ databases">
        <title>Finding Nemo's genes: A chromosome-scale reference assembly of the genome of the orange clownfish Amphiprion percula.</title>
        <authorList>
            <person name="Lehmann R."/>
        </authorList>
    </citation>
    <scope>NUCLEOTIDE SEQUENCE</scope>
</reference>
<feature type="compositionally biased region" description="Basic and acidic residues" evidence="1">
    <location>
        <begin position="10"/>
        <end position="20"/>
    </location>
</feature>
<evidence type="ECO:0000256" key="1">
    <source>
        <dbReference type="SAM" id="MobiDB-lite"/>
    </source>
</evidence>
<accession>A0A3P8S4J1</accession>
<dbReference type="OMA" id="TSQEMDC"/>
<sequence length="145" mass="16019">MLTKQQNITKLRDAAPEEAKLMPPALNKRALNSNKEPQQTTSQEMECTLANQEKSPSSKKKPPSETSALESACSFEDTAAGTSREISMLASKFAEVLSERAAADYTQMKELEGILTQARNLDSYLKEKKSHLRQTLALISDKLMG</sequence>
<dbReference type="GeneTree" id="ENSGT00940000174828"/>
<reference evidence="2" key="2">
    <citation type="submission" date="2025-08" db="UniProtKB">
        <authorList>
            <consortium name="Ensembl"/>
        </authorList>
    </citation>
    <scope>IDENTIFICATION</scope>
</reference>
<protein>
    <recommendedName>
        <fullName evidence="4">Testis expressed 12</fullName>
    </recommendedName>
</protein>
<evidence type="ECO:0000313" key="3">
    <source>
        <dbReference type="Proteomes" id="UP000265080"/>
    </source>
</evidence>
<keyword evidence="3" id="KW-1185">Reference proteome</keyword>
<dbReference type="AlphaFoldDB" id="A0A3P8S4J1"/>
<organism evidence="2 3">
    <name type="scientific">Amphiprion percula</name>
    <name type="common">Orange clownfish</name>
    <name type="synonym">Lutjanus percula</name>
    <dbReference type="NCBI Taxonomy" id="161767"/>
    <lineage>
        <taxon>Eukaryota</taxon>
        <taxon>Metazoa</taxon>
        <taxon>Chordata</taxon>
        <taxon>Craniata</taxon>
        <taxon>Vertebrata</taxon>
        <taxon>Euteleostomi</taxon>
        <taxon>Actinopterygii</taxon>
        <taxon>Neopterygii</taxon>
        <taxon>Teleostei</taxon>
        <taxon>Neoteleostei</taxon>
        <taxon>Acanthomorphata</taxon>
        <taxon>Ovalentaria</taxon>
        <taxon>Pomacentridae</taxon>
        <taxon>Amphiprion</taxon>
    </lineage>
</organism>
<feature type="compositionally biased region" description="Polar residues" evidence="1">
    <location>
        <begin position="30"/>
        <end position="53"/>
    </location>
</feature>
<dbReference type="InterPro" id="IPR029193">
    <property type="entry name" value="TEX12"/>
</dbReference>
<proteinExistence type="predicted"/>
<dbReference type="PANTHER" id="PTHR37349:SF1">
    <property type="entry name" value="TESTIS-EXPRESSED PROTEIN 12"/>
    <property type="match status" value="1"/>
</dbReference>
<feature type="region of interest" description="Disordered" evidence="1">
    <location>
        <begin position="1"/>
        <end position="73"/>
    </location>
</feature>
<dbReference type="PANTHER" id="PTHR37349">
    <property type="entry name" value="TESTIS-EXPRESSED PROTEIN 12"/>
    <property type="match status" value="1"/>
</dbReference>
<evidence type="ECO:0000313" key="2">
    <source>
        <dbReference type="Ensembl" id="ENSAPEP00000007017.1"/>
    </source>
</evidence>
<dbReference type="Proteomes" id="UP000265080">
    <property type="component" value="Chromosome 9"/>
</dbReference>
<evidence type="ECO:0008006" key="4">
    <source>
        <dbReference type="Google" id="ProtNLM"/>
    </source>
</evidence>
<reference evidence="2" key="3">
    <citation type="submission" date="2025-09" db="UniProtKB">
        <authorList>
            <consortium name="Ensembl"/>
        </authorList>
    </citation>
    <scope>IDENTIFICATION</scope>
</reference>
<name>A0A3P8S4J1_AMPPE</name>
<dbReference type="Pfam" id="PF15219">
    <property type="entry name" value="TEX12"/>
    <property type="match status" value="1"/>
</dbReference>
<dbReference type="Ensembl" id="ENSAPET00000007201.1">
    <property type="protein sequence ID" value="ENSAPEP00000007017.1"/>
    <property type="gene ID" value="ENSAPEG00000005039.1"/>
</dbReference>